<dbReference type="GO" id="GO:0043709">
    <property type="term" value="P:cell adhesion involved in single-species biofilm formation"/>
    <property type="evidence" value="ECO:0007669"/>
    <property type="project" value="TreeGrafter"/>
</dbReference>
<reference evidence="11" key="1">
    <citation type="journal article" date="2021" name="Proc. Natl. Acad. Sci. U.S.A.">
        <title>Global biogeography of chemosynthetic symbionts reveals both localized and globally distributed symbiont groups. .</title>
        <authorList>
            <person name="Osvatic J.T."/>
            <person name="Wilkins L.G.E."/>
            <person name="Leibrecht L."/>
            <person name="Leray M."/>
            <person name="Zauner S."/>
            <person name="Polzin J."/>
            <person name="Camacho Y."/>
            <person name="Gros O."/>
            <person name="van Gils J.A."/>
            <person name="Eisen J.A."/>
            <person name="Petersen J.M."/>
            <person name="Yuen B."/>
        </authorList>
    </citation>
    <scope>NUCLEOTIDE SEQUENCE</scope>
    <source>
        <strain evidence="11">MAGL173</strain>
    </source>
</reference>
<dbReference type="Gene3D" id="3.30.450.20">
    <property type="entry name" value="PAS domain"/>
    <property type="match status" value="1"/>
</dbReference>
<dbReference type="GO" id="GO:1902201">
    <property type="term" value="P:negative regulation of bacterial-type flagellum-dependent cell motility"/>
    <property type="evidence" value="ECO:0007669"/>
    <property type="project" value="TreeGrafter"/>
</dbReference>
<name>A0A9E4K331_9GAMM</name>
<dbReference type="Proteomes" id="UP000886687">
    <property type="component" value="Unassembled WGS sequence"/>
</dbReference>
<comment type="cofactor">
    <cofactor evidence="1">
        <name>Mg(2+)</name>
        <dbReference type="ChEBI" id="CHEBI:18420"/>
    </cofactor>
</comment>
<dbReference type="PANTHER" id="PTHR45138">
    <property type="entry name" value="REGULATORY COMPONENTS OF SENSORY TRANSDUCTION SYSTEM"/>
    <property type="match status" value="1"/>
</dbReference>
<keyword evidence="11" id="KW-0548">Nucleotidyltransferase</keyword>
<dbReference type="NCBIfam" id="TIGR00254">
    <property type="entry name" value="GGDEF"/>
    <property type="match status" value="1"/>
</dbReference>
<dbReference type="PANTHER" id="PTHR45138:SF9">
    <property type="entry name" value="DIGUANYLATE CYCLASE DGCM-RELATED"/>
    <property type="match status" value="1"/>
</dbReference>
<dbReference type="Pfam" id="PF17200">
    <property type="entry name" value="sCache_2"/>
    <property type="match status" value="1"/>
</dbReference>
<proteinExistence type="predicted"/>
<dbReference type="GO" id="GO:0005886">
    <property type="term" value="C:plasma membrane"/>
    <property type="evidence" value="ECO:0007669"/>
    <property type="project" value="UniProtKB-SubCell"/>
</dbReference>
<dbReference type="InterPro" id="IPR043128">
    <property type="entry name" value="Rev_trsase/Diguanyl_cyclase"/>
</dbReference>
<evidence type="ECO:0000256" key="4">
    <source>
        <dbReference type="ARBA" id="ARBA00022475"/>
    </source>
</evidence>
<evidence type="ECO:0000256" key="7">
    <source>
        <dbReference type="ARBA" id="ARBA00023136"/>
    </source>
</evidence>
<dbReference type="EMBL" id="JAEPDI010000003">
    <property type="protein sequence ID" value="MCG7938691.1"/>
    <property type="molecule type" value="Genomic_DNA"/>
</dbReference>
<dbReference type="PROSITE" id="PS50887">
    <property type="entry name" value="GGDEF"/>
    <property type="match status" value="1"/>
</dbReference>
<keyword evidence="6 9" id="KW-1133">Transmembrane helix</keyword>
<feature type="domain" description="GGDEF" evidence="10">
    <location>
        <begin position="253"/>
        <end position="384"/>
    </location>
</feature>
<sequence length="384" mass="44154">MQPQERTAILNQFVLLSALFLFGMLLLLSYFYGNLSDSLLQKHKDDAREVSQIGMGVIRYFYKLEVAGELSMSEAKRLAANALENATYKKNGYYWINLGNGTLYMQPHTPERVGINQMDWTDIKGKRIFEEFIDVAKRGGGWVEYYWKKPHNSMEYHKVSYVDYFEPWDWVLGTGKYLDDIAQETEDIIIRGSTLATILLLIFIGFSVFFGSQLIDRLSQLAVRDSLTGLYRRRYLIESIPSLIKLQRRESSSLMAILFMDIDHFKKVNDTHGHAAGDEVLTTMAGLLRQRSRPSDLLIRYGGEEFVVVGQFDNEDAILSYAERIRDVVSDYQFVVAKNSFNMTISIGIAVFMPGEESFEKAIQRADTYLYQAKQNGRDQVIMQ</sequence>
<feature type="transmembrane region" description="Helical" evidence="9">
    <location>
        <begin position="12"/>
        <end position="32"/>
    </location>
</feature>
<evidence type="ECO:0000256" key="9">
    <source>
        <dbReference type="SAM" id="Phobius"/>
    </source>
</evidence>
<evidence type="ECO:0000256" key="3">
    <source>
        <dbReference type="ARBA" id="ARBA00012528"/>
    </source>
</evidence>
<dbReference type="FunFam" id="3.30.70.270:FF:000001">
    <property type="entry name" value="Diguanylate cyclase domain protein"/>
    <property type="match status" value="1"/>
</dbReference>
<comment type="subcellular location">
    <subcellularLocation>
        <location evidence="2">Cell membrane</location>
        <topology evidence="2">Multi-pass membrane protein</topology>
    </subcellularLocation>
</comment>
<evidence type="ECO:0000256" key="2">
    <source>
        <dbReference type="ARBA" id="ARBA00004651"/>
    </source>
</evidence>
<dbReference type="Gene3D" id="3.30.70.270">
    <property type="match status" value="1"/>
</dbReference>
<dbReference type="SMART" id="SM00267">
    <property type="entry name" value="GGDEF"/>
    <property type="match status" value="1"/>
</dbReference>
<keyword evidence="7 9" id="KW-0472">Membrane</keyword>
<dbReference type="SMART" id="SM01049">
    <property type="entry name" value="Cache_2"/>
    <property type="match status" value="1"/>
</dbReference>
<evidence type="ECO:0000256" key="6">
    <source>
        <dbReference type="ARBA" id="ARBA00022989"/>
    </source>
</evidence>
<protein>
    <recommendedName>
        <fullName evidence="3">diguanylate cyclase</fullName>
        <ecNumber evidence="3">2.7.7.65</ecNumber>
    </recommendedName>
</protein>
<keyword evidence="5 9" id="KW-0812">Transmembrane</keyword>
<evidence type="ECO:0000256" key="5">
    <source>
        <dbReference type="ARBA" id="ARBA00022692"/>
    </source>
</evidence>
<evidence type="ECO:0000313" key="12">
    <source>
        <dbReference type="Proteomes" id="UP000886687"/>
    </source>
</evidence>
<dbReference type="CDD" id="cd01949">
    <property type="entry name" value="GGDEF"/>
    <property type="match status" value="1"/>
</dbReference>
<dbReference type="SUPFAM" id="SSF55073">
    <property type="entry name" value="Nucleotide cyclase"/>
    <property type="match status" value="1"/>
</dbReference>
<evidence type="ECO:0000313" key="11">
    <source>
        <dbReference type="EMBL" id="MCG7938691.1"/>
    </source>
</evidence>
<dbReference type="GO" id="GO:0052621">
    <property type="term" value="F:diguanylate cyclase activity"/>
    <property type="evidence" value="ECO:0007669"/>
    <property type="project" value="UniProtKB-EC"/>
</dbReference>
<dbReference type="InterPro" id="IPR029787">
    <property type="entry name" value="Nucleotide_cyclase"/>
</dbReference>
<evidence type="ECO:0000259" key="10">
    <source>
        <dbReference type="PROSITE" id="PS50887"/>
    </source>
</evidence>
<keyword evidence="4" id="KW-1003">Cell membrane</keyword>
<dbReference type="Pfam" id="PF00990">
    <property type="entry name" value="GGDEF"/>
    <property type="match status" value="1"/>
</dbReference>
<comment type="catalytic activity">
    <reaction evidence="8">
        <text>2 GTP = 3',3'-c-di-GMP + 2 diphosphate</text>
        <dbReference type="Rhea" id="RHEA:24898"/>
        <dbReference type="ChEBI" id="CHEBI:33019"/>
        <dbReference type="ChEBI" id="CHEBI:37565"/>
        <dbReference type="ChEBI" id="CHEBI:58805"/>
        <dbReference type="EC" id="2.7.7.65"/>
    </reaction>
</comment>
<accession>A0A9E4K331</accession>
<gene>
    <name evidence="11" type="ORF">JAZ04_07515</name>
</gene>
<dbReference type="EC" id="2.7.7.65" evidence="3"/>
<dbReference type="InterPro" id="IPR033480">
    <property type="entry name" value="sCache_2"/>
</dbReference>
<organism evidence="11 12">
    <name type="scientific">Candidatus Thiodiazotropha lotti</name>
    <dbReference type="NCBI Taxonomy" id="2792787"/>
    <lineage>
        <taxon>Bacteria</taxon>
        <taxon>Pseudomonadati</taxon>
        <taxon>Pseudomonadota</taxon>
        <taxon>Gammaproteobacteria</taxon>
        <taxon>Chromatiales</taxon>
        <taxon>Sedimenticolaceae</taxon>
        <taxon>Candidatus Thiodiazotropha</taxon>
    </lineage>
</organism>
<dbReference type="AlphaFoldDB" id="A0A9E4K331"/>
<evidence type="ECO:0000256" key="1">
    <source>
        <dbReference type="ARBA" id="ARBA00001946"/>
    </source>
</evidence>
<dbReference type="InterPro" id="IPR000160">
    <property type="entry name" value="GGDEF_dom"/>
</dbReference>
<dbReference type="InterPro" id="IPR050469">
    <property type="entry name" value="Diguanylate_Cyclase"/>
</dbReference>
<keyword evidence="11" id="KW-0808">Transferase</keyword>
<feature type="transmembrane region" description="Helical" evidence="9">
    <location>
        <begin position="188"/>
        <end position="210"/>
    </location>
</feature>
<evidence type="ECO:0000256" key="8">
    <source>
        <dbReference type="ARBA" id="ARBA00034247"/>
    </source>
</evidence>
<comment type="caution">
    <text evidence="11">The sequence shown here is derived from an EMBL/GenBank/DDBJ whole genome shotgun (WGS) entry which is preliminary data.</text>
</comment>